<dbReference type="AlphaFoldDB" id="A0A0P9D9C4"/>
<reference evidence="2 3" key="1">
    <citation type="submission" date="2015-09" db="EMBL/GenBank/DDBJ databases">
        <title>Draft genome sequence of Kouleothrix aurantiaca JCM 19913.</title>
        <authorList>
            <person name="Hemp J."/>
        </authorList>
    </citation>
    <scope>NUCLEOTIDE SEQUENCE [LARGE SCALE GENOMIC DNA]</scope>
    <source>
        <strain evidence="2 3">COM-B</strain>
    </source>
</reference>
<evidence type="ECO:0000313" key="3">
    <source>
        <dbReference type="Proteomes" id="UP000050509"/>
    </source>
</evidence>
<proteinExistence type="predicted"/>
<dbReference type="EMBL" id="LJCR01000072">
    <property type="protein sequence ID" value="KPV54334.1"/>
    <property type="molecule type" value="Genomic_DNA"/>
</dbReference>
<dbReference type="Proteomes" id="UP000050509">
    <property type="component" value="Unassembled WGS sequence"/>
</dbReference>
<feature type="transmembrane region" description="Helical" evidence="1">
    <location>
        <begin position="12"/>
        <end position="30"/>
    </location>
</feature>
<keyword evidence="1" id="KW-0472">Membrane</keyword>
<keyword evidence="1" id="KW-0812">Transmembrane</keyword>
<gene>
    <name evidence="2" type="ORF">SE17_04360</name>
</gene>
<accession>A0A0P9D9C4</accession>
<sequence length="63" mass="6950">MNQNHPGTDSTLRLALALIIVGFTIVLGVLSLFHAAAFPVFSAMLTPMGIVLGYYFLRKERQQ</sequence>
<evidence type="ECO:0000256" key="1">
    <source>
        <dbReference type="SAM" id="Phobius"/>
    </source>
</evidence>
<feature type="transmembrane region" description="Helical" evidence="1">
    <location>
        <begin position="36"/>
        <end position="57"/>
    </location>
</feature>
<organism evidence="2 3">
    <name type="scientific">Kouleothrix aurantiaca</name>
    <dbReference type="NCBI Taxonomy" id="186479"/>
    <lineage>
        <taxon>Bacteria</taxon>
        <taxon>Bacillati</taxon>
        <taxon>Chloroflexota</taxon>
        <taxon>Chloroflexia</taxon>
        <taxon>Chloroflexales</taxon>
        <taxon>Roseiflexineae</taxon>
        <taxon>Roseiflexaceae</taxon>
        <taxon>Kouleothrix</taxon>
    </lineage>
</organism>
<keyword evidence="1" id="KW-1133">Transmembrane helix</keyword>
<comment type="caution">
    <text evidence="2">The sequence shown here is derived from an EMBL/GenBank/DDBJ whole genome shotgun (WGS) entry which is preliminary data.</text>
</comment>
<evidence type="ECO:0000313" key="2">
    <source>
        <dbReference type="EMBL" id="KPV54334.1"/>
    </source>
</evidence>
<name>A0A0P9D9C4_9CHLR</name>
<keyword evidence="3" id="KW-1185">Reference proteome</keyword>
<protein>
    <submittedName>
        <fullName evidence="2">Uncharacterized protein</fullName>
    </submittedName>
</protein>